<name>A0A6M2E6S5_9ROSI</name>
<proteinExistence type="predicted"/>
<organism evidence="1">
    <name type="scientific">Populus davidiana</name>
    <dbReference type="NCBI Taxonomy" id="266767"/>
    <lineage>
        <taxon>Eukaryota</taxon>
        <taxon>Viridiplantae</taxon>
        <taxon>Streptophyta</taxon>
        <taxon>Embryophyta</taxon>
        <taxon>Tracheophyta</taxon>
        <taxon>Spermatophyta</taxon>
        <taxon>Magnoliopsida</taxon>
        <taxon>eudicotyledons</taxon>
        <taxon>Gunneridae</taxon>
        <taxon>Pentapetalae</taxon>
        <taxon>rosids</taxon>
        <taxon>fabids</taxon>
        <taxon>Malpighiales</taxon>
        <taxon>Salicaceae</taxon>
        <taxon>Saliceae</taxon>
        <taxon>Populus</taxon>
    </lineage>
</organism>
<dbReference type="EMBL" id="GILB01000248">
    <property type="protein sequence ID" value="NUU80581.1"/>
    <property type="molecule type" value="Transcribed_RNA"/>
</dbReference>
<accession>A0A6M2E6S5</accession>
<dbReference type="AlphaFoldDB" id="A0A6M2E6S5"/>
<protein>
    <submittedName>
        <fullName evidence="1">Uncharacterized protein</fullName>
    </submittedName>
</protein>
<sequence>MVGDSLGLVLVIPVNKDARRAGEMDQIAFEIDLFRSGQKAFDMLHRILPSFLEMKGRARSLWSRRLRFVSIAIARRKDWIFLPGKSLVTKFGYHKRKCKP</sequence>
<reference evidence="1" key="1">
    <citation type="submission" date="2020-03" db="EMBL/GenBank/DDBJ databases">
        <authorList>
            <person name="Zhang R."/>
        </authorList>
    </citation>
    <scope>NUCLEOTIDE SEQUENCE</scope>
</reference>
<evidence type="ECO:0000313" key="1">
    <source>
        <dbReference type="EMBL" id="NUU80581.1"/>
    </source>
</evidence>